<dbReference type="Gene3D" id="3.40.50.2000">
    <property type="entry name" value="Glycogen Phosphorylase B"/>
    <property type="match status" value="1"/>
</dbReference>
<evidence type="ECO:0000256" key="11">
    <source>
        <dbReference type="ARBA" id="ARBA00024899"/>
    </source>
</evidence>
<dbReference type="HOGENOM" id="CLU_012079_1_1_1"/>
<dbReference type="SUPFAM" id="SSF53756">
    <property type="entry name" value="UDP-Glycosyltransferase/glycogen phosphorylase"/>
    <property type="match status" value="1"/>
</dbReference>
<protein>
    <recommendedName>
        <fullName evidence="4">Chitobiosyldiphosphodolichol beta-mannosyltransferase</fullName>
        <ecNumber evidence="3">2.4.1.142</ecNumber>
    </recommendedName>
</protein>
<gene>
    <name evidence="14" type="ORF">Moror_339</name>
</gene>
<dbReference type="EC" id="2.4.1.142" evidence="3"/>
<comment type="caution">
    <text evidence="14">The sequence shown here is derived from an EMBL/GenBank/DDBJ whole genome shotgun (WGS) entry which is preliminary data.</text>
</comment>
<comment type="subcellular location">
    <subcellularLocation>
        <location evidence="1">Endoplasmic reticulum membrane</location>
        <topology evidence="1">Single-pass membrane protein</topology>
    </subcellularLocation>
</comment>
<evidence type="ECO:0000256" key="13">
    <source>
        <dbReference type="SAM" id="Phobius"/>
    </source>
</evidence>
<evidence type="ECO:0000256" key="9">
    <source>
        <dbReference type="ARBA" id="ARBA00022989"/>
    </source>
</evidence>
<comment type="function">
    <text evidence="11">Participates in the formation of the lipid-linked precursor oligosaccharide for N-glycosylation. Involved in assembling the dolichol-pyrophosphate-GlcNAc(2)-Man(5) intermediate on the cytoplasmic surface of the ER.</text>
</comment>
<dbReference type="OrthoDB" id="614844at2759"/>
<keyword evidence="9 13" id="KW-1133">Transmembrane helix</keyword>
<evidence type="ECO:0000256" key="6">
    <source>
        <dbReference type="ARBA" id="ARBA00022679"/>
    </source>
</evidence>
<dbReference type="STRING" id="1381753.V2Y089"/>
<proteinExistence type="predicted"/>
<evidence type="ECO:0000256" key="8">
    <source>
        <dbReference type="ARBA" id="ARBA00022824"/>
    </source>
</evidence>
<reference evidence="14 15" key="1">
    <citation type="journal article" date="2014" name="BMC Genomics">
        <title>Genome and secretome analysis of the hemibiotrophic fungal pathogen, Moniliophthora roreri, which causes frosty pod rot disease of cacao: mechanisms of the biotrophic and necrotrophic phases.</title>
        <authorList>
            <person name="Meinhardt L.W."/>
            <person name="Costa G.G.L."/>
            <person name="Thomazella D.P.T."/>
            <person name="Teixeira P.J.P.L."/>
            <person name="Carazzolle M.F."/>
            <person name="Schuster S.C."/>
            <person name="Carlson J.E."/>
            <person name="Guiltinan M.J."/>
            <person name="Mieczkowski P."/>
            <person name="Farmer A."/>
            <person name="Ramaraj T."/>
            <person name="Crozier J."/>
            <person name="Davis R.E."/>
            <person name="Shao J."/>
            <person name="Melnick R.L."/>
            <person name="Pereira G.A.G."/>
            <person name="Bailey B.A."/>
        </authorList>
    </citation>
    <scope>NUCLEOTIDE SEQUENCE [LARGE SCALE GENOMIC DNA]</scope>
    <source>
        <strain evidence="14 15">MCA 2997</strain>
    </source>
</reference>
<dbReference type="GO" id="GO:0005789">
    <property type="term" value="C:endoplasmic reticulum membrane"/>
    <property type="evidence" value="ECO:0007669"/>
    <property type="project" value="UniProtKB-SubCell"/>
</dbReference>
<keyword evidence="6" id="KW-0808">Transferase</keyword>
<keyword evidence="10 13" id="KW-0472">Membrane</keyword>
<dbReference type="AlphaFoldDB" id="V2Y089"/>
<dbReference type="KEGG" id="mrr:Moror_339"/>
<dbReference type="Pfam" id="PF13692">
    <property type="entry name" value="Glyco_trans_1_4"/>
    <property type="match status" value="1"/>
</dbReference>
<feature type="region of interest" description="Disordered" evidence="12">
    <location>
        <begin position="277"/>
        <end position="306"/>
    </location>
</feature>
<dbReference type="GO" id="GO:0004578">
    <property type="term" value="F:chitobiosyldiphosphodolichol beta-mannosyltransferase activity"/>
    <property type="evidence" value="ECO:0007669"/>
    <property type="project" value="UniProtKB-EC"/>
</dbReference>
<evidence type="ECO:0000256" key="1">
    <source>
        <dbReference type="ARBA" id="ARBA00004389"/>
    </source>
</evidence>
<evidence type="ECO:0000256" key="7">
    <source>
        <dbReference type="ARBA" id="ARBA00022692"/>
    </source>
</evidence>
<keyword evidence="5" id="KW-0328">Glycosyltransferase</keyword>
<sequence length="536" mass="60737">MTTSNDNLTVWLLLAAASIWVLWKSYTFFNILRPRDQHSLRSVAILVLGDIGRSPRMMYHAESFGENDFTTYLIGYGGSKPIPALERLPKVQLRYLPEPPTILKSLPFVVSAPFKILHQIISILKELLVNIDKPPEYIMVQNPPSIPTLALVALVGRIRGSKVIIDWHNLGYSILQLKLSKKHPYVKLAKWFEVTFGRQAFAHLFVTNAMRERLTKEWDLKGEKLVLHDRPPRHFHRSSPQEKHDLFMKLRPELVRYQPLRNFLPEFTLPYSTPFTATSSAPESHTPSFSSVSPASAASPGDGPPISVNTPTYQQIHAPELRPDRPALIVSSTSWTPDEDFGVLLDALKMYEVRANEINTRGSREKLPKILVAVTGRGPERERYMAEVNELQQKWQWIRCISLWLDAQDYPVFLGSADLGVCLHSSSSALDLPMKVVDMFGCGLPVCALKFDCLDELVKDGKNGLVFNDAIELAKQLENLFLSFPNSPRLTSLTESLRKATRRPDRSQSSDDLQWCSWDENWTATLKPMVLHGTTT</sequence>
<evidence type="ECO:0000256" key="10">
    <source>
        <dbReference type="ARBA" id="ARBA00023136"/>
    </source>
</evidence>
<evidence type="ECO:0000256" key="3">
    <source>
        <dbReference type="ARBA" id="ARBA00012611"/>
    </source>
</evidence>
<name>V2Y089_MONRO</name>
<organism evidence="14 15">
    <name type="scientific">Moniliophthora roreri (strain MCA 2997)</name>
    <name type="common">Cocoa frosty pod rot fungus</name>
    <name type="synonym">Crinipellis roreri</name>
    <dbReference type="NCBI Taxonomy" id="1381753"/>
    <lineage>
        <taxon>Eukaryota</taxon>
        <taxon>Fungi</taxon>
        <taxon>Dikarya</taxon>
        <taxon>Basidiomycota</taxon>
        <taxon>Agaricomycotina</taxon>
        <taxon>Agaricomycetes</taxon>
        <taxon>Agaricomycetidae</taxon>
        <taxon>Agaricales</taxon>
        <taxon>Marasmiineae</taxon>
        <taxon>Marasmiaceae</taxon>
        <taxon>Moniliophthora</taxon>
    </lineage>
</organism>
<keyword evidence="7 13" id="KW-0812">Transmembrane</keyword>
<accession>V2Y089</accession>
<dbReference type="InterPro" id="IPR026051">
    <property type="entry name" value="ALG1-like"/>
</dbReference>
<keyword evidence="15" id="KW-1185">Reference proteome</keyword>
<dbReference type="EMBL" id="AWSO01000008">
    <property type="protein sequence ID" value="ESK98160.1"/>
    <property type="molecule type" value="Genomic_DNA"/>
</dbReference>
<dbReference type="PANTHER" id="PTHR13036:SF0">
    <property type="entry name" value="CHITOBIOSYLDIPHOSPHODOLICHOL BETA-MANNOSYLTRANSFERASE"/>
    <property type="match status" value="1"/>
</dbReference>
<evidence type="ECO:0000256" key="12">
    <source>
        <dbReference type="SAM" id="MobiDB-lite"/>
    </source>
</evidence>
<evidence type="ECO:0000313" key="15">
    <source>
        <dbReference type="Proteomes" id="UP000017559"/>
    </source>
</evidence>
<evidence type="ECO:0000256" key="4">
    <source>
        <dbReference type="ARBA" id="ARBA00015841"/>
    </source>
</evidence>
<evidence type="ECO:0000256" key="5">
    <source>
        <dbReference type="ARBA" id="ARBA00022676"/>
    </source>
</evidence>
<feature type="compositionally biased region" description="Low complexity" evidence="12">
    <location>
        <begin position="282"/>
        <end position="306"/>
    </location>
</feature>
<evidence type="ECO:0000256" key="2">
    <source>
        <dbReference type="ARBA" id="ARBA00004922"/>
    </source>
</evidence>
<feature type="transmembrane region" description="Helical" evidence="13">
    <location>
        <begin position="12"/>
        <end position="32"/>
    </location>
</feature>
<evidence type="ECO:0000313" key="14">
    <source>
        <dbReference type="EMBL" id="ESK98160.1"/>
    </source>
</evidence>
<keyword evidence="8" id="KW-0256">Endoplasmic reticulum</keyword>
<dbReference type="Proteomes" id="UP000017559">
    <property type="component" value="Unassembled WGS sequence"/>
</dbReference>
<dbReference type="PANTHER" id="PTHR13036">
    <property type="entry name" value="BETA1,4 MANNOSYLTRANSFERASE"/>
    <property type="match status" value="1"/>
</dbReference>
<comment type="pathway">
    <text evidence="2">Protein modification; protein glycosylation.</text>
</comment>